<proteinExistence type="predicted"/>
<sequence length="579" mass="66645">MSKEQISSNLGEESLQAIFDADTMVSTSSMSSTSDKDEDLEQFDTKRVAEVEQTFDTDSEEIEWIKETSKVMMRASYNGDWDTFEKFLLDESISKRKKKLVLDEYEEFAHLALSWEAPLAVIKYLVELEGAEMISKGRCSWLHTAIMCIDTTFEVVKLLVDIGGKDLVMMQSNDPKHRKRTALHIHLGLSRRRTVELNEQITELLLRIGGVELLDIEDEDGYRIVDYCSEHERNIIIKCLRSSYDKNVCSVQQQERAFQSVKVSPKQVEEWICNENYTELEIFLDNKEVSEEVKQRCFNYRESGFNRVAFFYFCMLRGPLHIAKRIIDLMGTDFHMAADNNGETFLHEVCTSRGKESNVIRQHELIHFLIEQGGTALLCATDCYGRTALHCLMISCNRVNFDSITLMTDVGGKDFLFETEDMSGRTVLHFASRKKELNKDVLLYLISKGGSALCDVKDYNGKKAEDYWSPELKQYINLCTKTSDLPALSDDLQCPICLEIMNDVHIIPQCCHRFCKKCITDAFHRNGKKCPVCRAEYLIGEVRRDPLLCKFAILAQEKDAELTKAKKELETLKRKYNEI</sequence>
<name>A0AAD3D6Z9_9STRA</name>
<dbReference type="InterPro" id="IPR001841">
    <property type="entry name" value="Znf_RING"/>
</dbReference>
<dbReference type="InterPro" id="IPR017907">
    <property type="entry name" value="Znf_RING_CS"/>
</dbReference>
<dbReference type="SMART" id="SM00184">
    <property type="entry name" value="RING"/>
    <property type="match status" value="1"/>
</dbReference>
<organism evidence="6 7">
    <name type="scientific">Chaetoceros tenuissimus</name>
    <dbReference type="NCBI Taxonomy" id="426638"/>
    <lineage>
        <taxon>Eukaryota</taxon>
        <taxon>Sar</taxon>
        <taxon>Stramenopiles</taxon>
        <taxon>Ochrophyta</taxon>
        <taxon>Bacillariophyta</taxon>
        <taxon>Coscinodiscophyceae</taxon>
        <taxon>Chaetocerotophycidae</taxon>
        <taxon>Chaetocerotales</taxon>
        <taxon>Chaetocerotaceae</taxon>
        <taxon>Chaetoceros</taxon>
    </lineage>
</organism>
<evidence type="ECO:0000256" key="4">
    <source>
        <dbReference type="PROSITE-ProRule" id="PRU00175"/>
    </source>
</evidence>
<evidence type="ECO:0000256" key="3">
    <source>
        <dbReference type="ARBA" id="ARBA00022833"/>
    </source>
</evidence>
<dbReference type="SUPFAM" id="SSF48403">
    <property type="entry name" value="Ankyrin repeat"/>
    <property type="match status" value="1"/>
</dbReference>
<dbReference type="PANTHER" id="PTHR24118">
    <property type="entry name" value="POTE ANKYRIN DOMAIN"/>
    <property type="match status" value="1"/>
</dbReference>
<evidence type="ECO:0000313" key="7">
    <source>
        <dbReference type="Proteomes" id="UP001054902"/>
    </source>
</evidence>
<dbReference type="SMART" id="SM00248">
    <property type="entry name" value="ANK"/>
    <property type="match status" value="5"/>
</dbReference>
<evidence type="ECO:0000256" key="1">
    <source>
        <dbReference type="ARBA" id="ARBA00022723"/>
    </source>
</evidence>
<dbReference type="Proteomes" id="UP001054902">
    <property type="component" value="Unassembled WGS sequence"/>
</dbReference>
<evidence type="ECO:0000256" key="2">
    <source>
        <dbReference type="ARBA" id="ARBA00022771"/>
    </source>
</evidence>
<keyword evidence="3" id="KW-0862">Zinc</keyword>
<dbReference type="EMBL" id="BLLK01000057">
    <property type="protein sequence ID" value="GFH57149.1"/>
    <property type="molecule type" value="Genomic_DNA"/>
</dbReference>
<dbReference type="Gene3D" id="3.30.40.10">
    <property type="entry name" value="Zinc/RING finger domain, C3HC4 (zinc finger)"/>
    <property type="match status" value="1"/>
</dbReference>
<dbReference type="Gene3D" id="1.25.40.20">
    <property type="entry name" value="Ankyrin repeat-containing domain"/>
    <property type="match status" value="2"/>
</dbReference>
<gene>
    <name evidence="6" type="ORF">CTEN210_13625</name>
</gene>
<keyword evidence="1" id="KW-0479">Metal-binding</keyword>
<comment type="caution">
    <text evidence="6">The sequence shown here is derived from an EMBL/GenBank/DDBJ whole genome shotgun (WGS) entry which is preliminary data.</text>
</comment>
<dbReference type="InterPro" id="IPR002110">
    <property type="entry name" value="Ankyrin_rpt"/>
</dbReference>
<evidence type="ECO:0000259" key="5">
    <source>
        <dbReference type="PROSITE" id="PS50089"/>
    </source>
</evidence>
<dbReference type="AlphaFoldDB" id="A0AAD3D6Z9"/>
<accession>A0AAD3D6Z9</accession>
<dbReference type="PROSITE" id="PS00518">
    <property type="entry name" value="ZF_RING_1"/>
    <property type="match status" value="1"/>
</dbReference>
<feature type="domain" description="RING-type" evidence="5">
    <location>
        <begin position="494"/>
        <end position="534"/>
    </location>
</feature>
<dbReference type="PANTHER" id="PTHR24118:SF99">
    <property type="entry name" value="POTE ANKYRIN DOMAIN FAMILY MEMBER 3C-RELATED"/>
    <property type="match status" value="1"/>
</dbReference>
<dbReference type="SUPFAM" id="SSF57850">
    <property type="entry name" value="RING/U-box"/>
    <property type="match status" value="1"/>
</dbReference>
<keyword evidence="7" id="KW-1185">Reference proteome</keyword>
<reference evidence="6 7" key="1">
    <citation type="journal article" date="2021" name="Sci. Rep.">
        <title>The genome of the diatom Chaetoceros tenuissimus carries an ancient integrated fragment of an extant virus.</title>
        <authorList>
            <person name="Hongo Y."/>
            <person name="Kimura K."/>
            <person name="Takaki Y."/>
            <person name="Yoshida Y."/>
            <person name="Baba S."/>
            <person name="Kobayashi G."/>
            <person name="Nagasaki K."/>
            <person name="Hano T."/>
            <person name="Tomaru Y."/>
        </authorList>
    </citation>
    <scope>NUCLEOTIDE SEQUENCE [LARGE SCALE GENOMIC DNA]</scope>
    <source>
        <strain evidence="6 7">NIES-3715</strain>
    </source>
</reference>
<dbReference type="GO" id="GO:0008270">
    <property type="term" value="F:zinc ion binding"/>
    <property type="evidence" value="ECO:0007669"/>
    <property type="project" value="UniProtKB-KW"/>
</dbReference>
<dbReference type="PROSITE" id="PS50089">
    <property type="entry name" value="ZF_RING_2"/>
    <property type="match status" value="1"/>
</dbReference>
<protein>
    <recommendedName>
        <fullName evidence="5">RING-type domain-containing protein</fullName>
    </recommendedName>
</protein>
<evidence type="ECO:0000313" key="6">
    <source>
        <dbReference type="EMBL" id="GFH57149.1"/>
    </source>
</evidence>
<dbReference type="Pfam" id="PF13639">
    <property type="entry name" value="zf-RING_2"/>
    <property type="match status" value="1"/>
</dbReference>
<dbReference type="InterPro" id="IPR036770">
    <property type="entry name" value="Ankyrin_rpt-contain_sf"/>
</dbReference>
<dbReference type="InterPro" id="IPR013083">
    <property type="entry name" value="Znf_RING/FYVE/PHD"/>
</dbReference>
<keyword evidence="2 4" id="KW-0863">Zinc-finger</keyword>